<sequence>MGKPEAASCLADPGLWDRILDYPIGPADAALSFEQRLARENGWSLAEARRVVGEYRRFCYLAVAAGHPVTPSDAVDQAWHLHLTYTRDYWERFCPDILGRALHHGPTAGGSGEQQRYFEQYAATLKSYEAAFGAPPADLWPDAARRLLDDPRAVRVHPRDHVILSRRRLWRIAAILALAAALALILNLWSETPL</sequence>
<accession>A0ABV0BFU5</accession>
<gene>
    <name evidence="2" type="ORF">TPR58_21260</name>
</gene>
<keyword evidence="1" id="KW-0812">Transmembrane</keyword>
<evidence type="ECO:0000313" key="2">
    <source>
        <dbReference type="EMBL" id="MEN3749716.1"/>
    </source>
</evidence>
<organism evidence="2 3">
    <name type="scientific">Sphingomonas rustica</name>
    <dbReference type="NCBI Taxonomy" id="3103142"/>
    <lineage>
        <taxon>Bacteria</taxon>
        <taxon>Pseudomonadati</taxon>
        <taxon>Pseudomonadota</taxon>
        <taxon>Alphaproteobacteria</taxon>
        <taxon>Sphingomonadales</taxon>
        <taxon>Sphingomonadaceae</taxon>
        <taxon>Sphingomonas</taxon>
    </lineage>
</organism>
<keyword evidence="3" id="KW-1185">Reference proteome</keyword>
<protein>
    <recommendedName>
        <fullName evidence="4">Type IV / VI secretion system DotU domain-containing protein</fullName>
    </recommendedName>
</protein>
<feature type="transmembrane region" description="Helical" evidence="1">
    <location>
        <begin position="169"/>
        <end position="189"/>
    </location>
</feature>
<keyword evidence="1" id="KW-0472">Membrane</keyword>
<dbReference type="RefSeq" id="WP_346248762.1">
    <property type="nucleotide sequence ID" value="NZ_JBDIZK010000016.1"/>
</dbReference>
<evidence type="ECO:0000256" key="1">
    <source>
        <dbReference type="SAM" id="Phobius"/>
    </source>
</evidence>
<evidence type="ECO:0008006" key="4">
    <source>
        <dbReference type="Google" id="ProtNLM"/>
    </source>
</evidence>
<reference evidence="2 3" key="1">
    <citation type="submission" date="2024-05" db="EMBL/GenBank/DDBJ databases">
        <title>Sphingomonas sp. HF-S3 16S ribosomal RNA gene Genome sequencing and assembly.</title>
        <authorList>
            <person name="Lee H."/>
        </authorList>
    </citation>
    <scope>NUCLEOTIDE SEQUENCE [LARGE SCALE GENOMIC DNA]</scope>
    <source>
        <strain evidence="2 3">HF-S3</strain>
    </source>
</reference>
<keyword evidence="1" id="KW-1133">Transmembrane helix</keyword>
<name>A0ABV0BFU5_9SPHN</name>
<comment type="caution">
    <text evidence="2">The sequence shown here is derived from an EMBL/GenBank/DDBJ whole genome shotgun (WGS) entry which is preliminary data.</text>
</comment>
<dbReference type="Proteomes" id="UP001427805">
    <property type="component" value="Unassembled WGS sequence"/>
</dbReference>
<proteinExistence type="predicted"/>
<evidence type="ECO:0000313" key="3">
    <source>
        <dbReference type="Proteomes" id="UP001427805"/>
    </source>
</evidence>
<dbReference type="EMBL" id="JBDIZK010000016">
    <property type="protein sequence ID" value="MEN3749716.1"/>
    <property type="molecule type" value="Genomic_DNA"/>
</dbReference>